<evidence type="ECO:0000313" key="4">
    <source>
        <dbReference type="Proteomes" id="UP000000639"/>
    </source>
</evidence>
<evidence type="ECO:0000256" key="1">
    <source>
        <dbReference type="ARBA" id="ARBA00022676"/>
    </source>
</evidence>
<name>A1T0R5_PSYIN</name>
<dbReference type="Pfam" id="PF01075">
    <property type="entry name" value="Glyco_transf_9"/>
    <property type="match status" value="1"/>
</dbReference>
<keyword evidence="1" id="KW-0328">Glycosyltransferase</keyword>
<dbReference type="AlphaFoldDB" id="A1T0R5"/>
<reference evidence="3 4" key="1">
    <citation type="submission" date="2007-01" db="EMBL/GenBank/DDBJ databases">
        <title>Complete sequence of Psychromonas ingrahamii 37.</title>
        <authorList>
            <consortium name="US DOE Joint Genome Institute"/>
            <person name="Copeland A."/>
            <person name="Lucas S."/>
            <person name="Lapidus A."/>
            <person name="Barry K."/>
            <person name="Detter J.C."/>
            <person name="Glavina del Rio T."/>
            <person name="Hammon N."/>
            <person name="Israni S."/>
            <person name="Dalin E."/>
            <person name="Tice H."/>
            <person name="Pitluck S."/>
            <person name="Thompson L.S."/>
            <person name="Brettin T."/>
            <person name="Bruce D."/>
            <person name="Han C."/>
            <person name="Tapia R."/>
            <person name="Schmutz J."/>
            <person name="Larimer F."/>
            <person name="Land M."/>
            <person name="Hauser L."/>
            <person name="Kyrpides N."/>
            <person name="Ivanova N."/>
            <person name="Staley J."/>
            <person name="Richardson P."/>
        </authorList>
    </citation>
    <scope>NUCLEOTIDE SEQUENCE [LARGE SCALE GENOMIC DNA]</scope>
    <source>
        <strain evidence="3 4">37</strain>
    </source>
</reference>
<protein>
    <submittedName>
        <fullName evidence="3">Glycosyl transferase, family 9</fullName>
    </submittedName>
</protein>
<keyword evidence="2 3" id="KW-0808">Transferase</keyword>
<proteinExistence type="predicted"/>
<dbReference type="InterPro" id="IPR051199">
    <property type="entry name" value="LPS_LOS_Heptosyltrfase"/>
</dbReference>
<dbReference type="SUPFAM" id="SSF53756">
    <property type="entry name" value="UDP-Glycosyltransferase/glycogen phosphorylase"/>
    <property type="match status" value="1"/>
</dbReference>
<gene>
    <name evidence="3" type="ordered locus">Ping_3647</name>
</gene>
<dbReference type="STRING" id="357804.Ping_3647"/>
<dbReference type="GO" id="GO:0008713">
    <property type="term" value="F:ADP-heptose-lipopolysaccharide heptosyltransferase activity"/>
    <property type="evidence" value="ECO:0007669"/>
    <property type="project" value="TreeGrafter"/>
</dbReference>
<evidence type="ECO:0000256" key="2">
    <source>
        <dbReference type="ARBA" id="ARBA00022679"/>
    </source>
</evidence>
<dbReference type="Gene3D" id="3.40.50.2000">
    <property type="entry name" value="Glycogen Phosphorylase B"/>
    <property type="match status" value="2"/>
</dbReference>
<dbReference type="eggNOG" id="COG0859">
    <property type="taxonomic scope" value="Bacteria"/>
</dbReference>
<sequence length="352" mass="40135">MTLKHQLRKFDQFRRSKMPNLETAFYHLFSNTANLEKHKLTKDKVKHILLIRNNKRIGNIYFLLPFVRQLRDAYPDAKIDIMLNEPWQSNIFNNLEINHFYYSHFSFQGIFKFLKMMKTLRKITYDMILLPQTSAGDTIITALLDGRNKVSSYHPQRNLICMHAVRIENPREHAALGCLSVLEGLGHTLVEPFLHTLAFTKEELDSGLQVSRNLRNNQARLTIAYFRGARGDKLLSDKTWLTILSKFERATNQQVQWVEILSPDISSPIKTGVKTFQTADLRHLAAVLKHLDAFICCDTGPLHLADAAGASCIGLYSHTNPSSFGVIGENTINVADIENLDAQAIGKKLNLF</sequence>
<dbReference type="KEGG" id="pin:Ping_3647"/>
<dbReference type="GO" id="GO:0005829">
    <property type="term" value="C:cytosol"/>
    <property type="evidence" value="ECO:0007669"/>
    <property type="project" value="TreeGrafter"/>
</dbReference>
<dbReference type="Proteomes" id="UP000000639">
    <property type="component" value="Chromosome"/>
</dbReference>
<dbReference type="InterPro" id="IPR002201">
    <property type="entry name" value="Glyco_trans_9"/>
</dbReference>
<dbReference type="PANTHER" id="PTHR30160:SF7">
    <property type="entry name" value="ADP-HEPTOSE--LPS HEPTOSYLTRANSFERASE 2"/>
    <property type="match status" value="1"/>
</dbReference>
<dbReference type="OrthoDB" id="9781892at2"/>
<dbReference type="RefSeq" id="WP_011771878.1">
    <property type="nucleotide sequence ID" value="NC_008709.1"/>
</dbReference>
<accession>A1T0R5</accession>
<dbReference type="HOGENOM" id="CLU_065146_0_0_6"/>
<dbReference type="EMBL" id="CP000510">
    <property type="protein sequence ID" value="ABM05330.1"/>
    <property type="molecule type" value="Genomic_DNA"/>
</dbReference>
<dbReference type="GO" id="GO:0009244">
    <property type="term" value="P:lipopolysaccharide core region biosynthetic process"/>
    <property type="evidence" value="ECO:0007669"/>
    <property type="project" value="TreeGrafter"/>
</dbReference>
<organism evidence="3 4">
    <name type="scientific">Psychromonas ingrahamii (strain DSM 17664 / CCUG 51855 / 37)</name>
    <dbReference type="NCBI Taxonomy" id="357804"/>
    <lineage>
        <taxon>Bacteria</taxon>
        <taxon>Pseudomonadati</taxon>
        <taxon>Pseudomonadota</taxon>
        <taxon>Gammaproteobacteria</taxon>
        <taxon>Alteromonadales</taxon>
        <taxon>Psychromonadaceae</taxon>
        <taxon>Psychromonas</taxon>
    </lineage>
</organism>
<dbReference type="PANTHER" id="PTHR30160">
    <property type="entry name" value="TETRAACYLDISACCHARIDE 4'-KINASE-RELATED"/>
    <property type="match status" value="1"/>
</dbReference>
<evidence type="ECO:0000313" key="3">
    <source>
        <dbReference type="EMBL" id="ABM05330.1"/>
    </source>
</evidence>
<keyword evidence="4" id="KW-1185">Reference proteome</keyword>
<dbReference type="CDD" id="cd03789">
    <property type="entry name" value="GT9_LPS_heptosyltransferase"/>
    <property type="match status" value="1"/>
</dbReference>